<dbReference type="InterPro" id="IPR036388">
    <property type="entry name" value="WH-like_DNA-bd_sf"/>
</dbReference>
<dbReference type="Proteomes" id="UP000673691">
    <property type="component" value="Unassembled WGS sequence"/>
</dbReference>
<evidence type="ECO:0000256" key="1">
    <source>
        <dbReference type="ARBA" id="ARBA00022843"/>
    </source>
</evidence>
<evidence type="ECO:0000256" key="2">
    <source>
        <dbReference type="PROSITE-ProRule" id="PRU00330"/>
    </source>
</evidence>
<comment type="similarity">
    <text evidence="2">Belongs to the cullin family.</text>
</comment>
<dbReference type="SUPFAM" id="SSF75632">
    <property type="entry name" value="Cullin homology domain"/>
    <property type="match status" value="1"/>
</dbReference>
<dbReference type="GO" id="GO:0006511">
    <property type="term" value="P:ubiquitin-dependent protein catabolic process"/>
    <property type="evidence" value="ECO:0007669"/>
    <property type="project" value="InterPro"/>
</dbReference>
<comment type="caution">
    <text evidence="4">The sequence shown here is derived from an EMBL/GenBank/DDBJ whole genome shotgun (WGS) entry which is preliminary data.</text>
</comment>
<feature type="domain" description="Cullin family profile" evidence="3">
    <location>
        <begin position="1"/>
        <end position="130"/>
    </location>
</feature>
<name>A0A8H7ZXJ7_9FUNG</name>
<dbReference type="Gene3D" id="1.10.10.10">
    <property type="entry name" value="Winged helix-like DNA-binding domain superfamily/Winged helix DNA-binding domain"/>
    <property type="match status" value="1"/>
</dbReference>
<dbReference type="PANTHER" id="PTHR11932">
    <property type="entry name" value="CULLIN"/>
    <property type="match status" value="1"/>
</dbReference>
<dbReference type="AlphaFoldDB" id="A0A8H7ZXJ7"/>
<sequence length="294" mass="33377">MFKDMDISRDIMRSFGESVKYRKNLPSTLELNIYVLTLGYWPTYPLSKVALPAEMSAYLEAFKGFYVSNHSGRVLQWQHSLGHCVLKAAFPKGNKELLVSLYQTVVLLAFNDADGRHLSFSEIQSTTGLEPVAVTLLPSRSRGSNARVAFTISLETGDLLKSLLSLSCGKVRVLLKEPKGREVNATDTFCLNDDFKHSLFRIKVNTIQMKETPEENTATTESVFQDRKYQVEAAIVRIMKTRKKMTHNALLQDLFDQLKFPAQAADLKKCIESLIDREYLERDKADATKYKYLA</sequence>
<dbReference type="FunFam" id="1.10.10.10:FF:000050">
    <property type="entry name" value="Cullin 4B"/>
    <property type="match status" value="1"/>
</dbReference>
<dbReference type="InterPro" id="IPR016158">
    <property type="entry name" value="Cullin_homology"/>
</dbReference>
<organism evidence="4 5">
    <name type="scientific">Olpidium bornovanus</name>
    <dbReference type="NCBI Taxonomy" id="278681"/>
    <lineage>
        <taxon>Eukaryota</taxon>
        <taxon>Fungi</taxon>
        <taxon>Fungi incertae sedis</taxon>
        <taxon>Olpidiomycota</taxon>
        <taxon>Olpidiomycotina</taxon>
        <taxon>Olpidiomycetes</taxon>
        <taxon>Olpidiales</taxon>
        <taxon>Olpidiaceae</taxon>
        <taxon>Olpidium</taxon>
    </lineage>
</organism>
<dbReference type="InterPro" id="IPR019559">
    <property type="entry name" value="Cullin_neddylation_domain"/>
</dbReference>
<evidence type="ECO:0000313" key="4">
    <source>
        <dbReference type="EMBL" id="KAG5461291.1"/>
    </source>
</evidence>
<dbReference type="Pfam" id="PF10557">
    <property type="entry name" value="Cullin_Nedd8"/>
    <property type="match status" value="1"/>
</dbReference>
<proteinExistence type="inferred from homology"/>
<gene>
    <name evidence="4" type="ORF">BJ554DRAFT_6533</name>
</gene>
<dbReference type="Gene3D" id="3.30.230.130">
    <property type="entry name" value="Cullin, Chain C, Domain 2"/>
    <property type="match status" value="1"/>
</dbReference>
<dbReference type="EMBL" id="JAEFCI010003872">
    <property type="protein sequence ID" value="KAG5461291.1"/>
    <property type="molecule type" value="Genomic_DNA"/>
</dbReference>
<keyword evidence="5" id="KW-1185">Reference proteome</keyword>
<dbReference type="Pfam" id="PF26557">
    <property type="entry name" value="Cullin_AB"/>
    <property type="match status" value="1"/>
</dbReference>
<accession>A0A8H7ZXJ7</accession>
<dbReference type="SMART" id="SM00182">
    <property type="entry name" value="CULLIN"/>
    <property type="match status" value="1"/>
</dbReference>
<reference evidence="4 5" key="1">
    <citation type="journal article" name="Sci. Rep.">
        <title>Genome-scale phylogenetic analyses confirm Olpidium as the closest living zoosporic fungus to the non-flagellated, terrestrial fungi.</title>
        <authorList>
            <person name="Chang Y."/>
            <person name="Rochon D."/>
            <person name="Sekimoto S."/>
            <person name="Wang Y."/>
            <person name="Chovatia M."/>
            <person name="Sandor L."/>
            <person name="Salamov A."/>
            <person name="Grigoriev I.V."/>
            <person name="Stajich J.E."/>
            <person name="Spatafora J.W."/>
        </authorList>
    </citation>
    <scope>NUCLEOTIDE SEQUENCE [LARGE SCALE GENOMIC DNA]</scope>
    <source>
        <strain evidence="4">S191</strain>
    </source>
</reference>
<dbReference type="PROSITE" id="PS01256">
    <property type="entry name" value="CULLIN_1"/>
    <property type="match status" value="1"/>
</dbReference>
<evidence type="ECO:0000313" key="5">
    <source>
        <dbReference type="Proteomes" id="UP000673691"/>
    </source>
</evidence>
<evidence type="ECO:0000259" key="3">
    <source>
        <dbReference type="PROSITE" id="PS50069"/>
    </source>
</evidence>
<dbReference type="InterPro" id="IPR045093">
    <property type="entry name" value="Cullin"/>
</dbReference>
<dbReference type="SMART" id="SM00884">
    <property type="entry name" value="Cullin_Nedd8"/>
    <property type="match status" value="1"/>
</dbReference>
<dbReference type="GO" id="GO:0031461">
    <property type="term" value="C:cullin-RING ubiquitin ligase complex"/>
    <property type="evidence" value="ECO:0007669"/>
    <property type="project" value="InterPro"/>
</dbReference>
<dbReference type="InterPro" id="IPR036317">
    <property type="entry name" value="Cullin_homology_sf"/>
</dbReference>
<keyword evidence="1" id="KW-0832">Ubl conjugation</keyword>
<dbReference type="InterPro" id="IPR016157">
    <property type="entry name" value="Cullin_CS"/>
</dbReference>
<dbReference type="PROSITE" id="PS50069">
    <property type="entry name" value="CULLIN_2"/>
    <property type="match status" value="1"/>
</dbReference>
<protein>
    <submittedName>
        <fullName evidence="4">Cul4b protein</fullName>
    </submittedName>
</protein>
<dbReference type="InterPro" id="IPR059120">
    <property type="entry name" value="Cullin-like_AB"/>
</dbReference>
<dbReference type="InterPro" id="IPR036390">
    <property type="entry name" value="WH_DNA-bd_sf"/>
</dbReference>
<dbReference type="SUPFAM" id="SSF46785">
    <property type="entry name" value="Winged helix' DNA-binding domain"/>
    <property type="match status" value="1"/>
</dbReference>
<dbReference type="OrthoDB" id="27073at2759"/>
<dbReference type="GO" id="GO:0031625">
    <property type="term" value="F:ubiquitin protein ligase binding"/>
    <property type="evidence" value="ECO:0007669"/>
    <property type="project" value="InterPro"/>
</dbReference>